<dbReference type="PANTHER" id="PTHR13532">
    <property type="match status" value="1"/>
</dbReference>
<dbReference type="AlphaFoldDB" id="A0A9Q0RH00"/>
<organism evidence="2 3">
    <name type="scientific">Anaeramoeba ignava</name>
    <name type="common">Anaerobic marine amoeba</name>
    <dbReference type="NCBI Taxonomy" id="1746090"/>
    <lineage>
        <taxon>Eukaryota</taxon>
        <taxon>Metamonada</taxon>
        <taxon>Anaeramoebidae</taxon>
        <taxon>Anaeramoeba</taxon>
    </lineage>
</organism>
<dbReference type="InterPro" id="IPR045814">
    <property type="entry name" value="IntS14_b-barrel"/>
</dbReference>
<dbReference type="Proteomes" id="UP001149090">
    <property type="component" value="Unassembled WGS sequence"/>
</dbReference>
<dbReference type="InterPro" id="IPR039841">
    <property type="entry name" value="INTS14"/>
</dbReference>
<evidence type="ECO:0000313" key="3">
    <source>
        <dbReference type="Proteomes" id="UP001149090"/>
    </source>
</evidence>
<dbReference type="GO" id="GO:0032039">
    <property type="term" value="C:integrator complex"/>
    <property type="evidence" value="ECO:0007669"/>
    <property type="project" value="InterPro"/>
</dbReference>
<dbReference type="Pfam" id="PF19435">
    <property type="entry name" value="IntS14_b-barrel"/>
    <property type="match status" value="1"/>
</dbReference>
<dbReference type="PANTHER" id="PTHR13532:SF3">
    <property type="entry name" value="INTEGRATOR COMPLEX SUBUNIT 14"/>
    <property type="match status" value="1"/>
</dbReference>
<accession>A0A9Q0RH00</accession>
<protein>
    <recommendedName>
        <fullName evidence="1">Integrator complex subunit 14 beta-barrel domain-containing protein</fullName>
    </recommendedName>
</protein>
<dbReference type="EMBL" id="JAPDFW010000022">
    <property type="protein sequence ID" value="KAJ5079737.1"/>
    <property type="molecule type" value="Genomic_DNA"/>
</dbReference>
<evidence type="ECO:0000259" key="1">
    <source>
        <dbReference type="Pfam" id="PF19435"/>
    </source>
</evidence>
<reference evidence="2" key="1">
    <citation type="submission" date="2022-10" db="EMBL/GenBank/DDBJ databases">
        <title>Novel sulphate-reducing endosymbionts in the free-living metamonad Anaeramoeba.</title>
        <authorList>
            <person name="Jerlstrom-Hultqvist J."/>
            <person name="Cepicka I."/>
            <person name="Gallot-Lavallee L."/>
            <person name="Salas-Leiva D."/>
            <person name="Curtis B.A."/>
            <person name="Zahonova K."/>
            <person name="Pipaliya S."/>
            <person name="Dacks J."/>
            <person name="Roger A.J."/>
        </authorList>
    </citation>
    <scope>NUCLEOTIDE SEQUENCE</scope>
    <source>
        <strain evidence="2">BMAN</strain>
    </source>
</reference>
<comment type="caution">
    <text evidence="2">The sequence shown here is derived from an EMBL/GenBank/DDBJ whole genome shotgun (WGS) entry which is preliminary data.</text>
</comment>
<sequence length="432" mass="50486">MSFLLFIQIEIFQSNFIESIKNQISRLITFLAEKHPYEKICIIYSNNIPPILEFIKLKDAKFEIKEKENENENIRNSQQISSIEKQINSITEILSSQFGEFSTNCILFLNKKMNLEMENLVLYPICIRWFVFEIGDQATEQEEQKQEKKWKENTKTKRQYIYRIWDAEGMRKAIDEFVSKSFFQIKKYSLICGNLASNVGLFPEPMLLHFAFLRKYSHIIGGIKFPSQITILGFLPVSEIINSPIVSQHTILFNSLENSKQQSLFITTLAKSLKDKSIAALVRLSQFASWFGYLQMTSNNRIVVLNVFEPSSSPIYLPTKEMVPWINYESDQEDSEEDKTLIQNDIAWPIWDNIKQLKIRFTREIRNLPESQNILIKECDRALQLIHCFGLFELKDVILEKLNSAIQSDSNQQDSERSESDKILSELILKLK</sequence>
<evidence type="ECO:0000313" key="2">
    <source>
        <dbReference type="EMBL" id="KAJ5079737.1"/>
    </source>
</evidence>
<feature type="domain" description="Integrator complex subunit 14 beta-barrel" evidence="1">
    <location>
        <begin position="189"/>
        <end position="262"/>
    </location>
</feature>
<proteinExistence type="predicted"/>
<keyword evidence="3" id="KW-1185">Reference proteome</keyword>
<dbReference type="OrthoDB" id="2374335at2759"/>
<dbReference type="GO" id="GO:0034472">
    <property type="term" value="P:snRNA 3'-end processing"/>
    <property type="evidence" value="ECO:0007669"/>
    <property type="project" value="TreeGrafter"/>
</dbReference>
<name>A0A9Q0RH00_ANAIG</name>
<gene>
    <name evidence="2" type="ORF">M0811_04047</name>
</gene>